<proteinExistence type="predicted"/>
<sequence length="148" mass="17017">MLGLFRPVYLLQLSDGDDELCLWNPFSRMFQKFSPPEPSGTTLYGLGYDSVSDDYKFPTTYLLLKENLKPVYLLQLSDGDDELCLWNPFSRMFQKFSPPEPSGTTLYGLGYDSVSDDYKVVRVTRPYNNDPCVVHLFSSRLSSWKRIG</sequence>
<reference evidence="1 2" key="1">
    <citation type="journal article" date="2021" name="Hortic Res">
        <title>High-quality reference genome and annotation aids understanding of berry development for evergreen blueberry (Vaccinium darrowii).</title>
        <authorList>
            <person name="Yu J."/>
            <person name="Hulse-Kemp A.M."/>
            <person name="Babiker E."/>
            <person name="Staton M."/>
        </authorList>
    </citation>
    <scope>NUCLEOTIDE SEQUENCE [LARGE SCALE GENOMIC DNA]</scope>
    <source>
        <strain evidence="2">cv. NJ 8807/NJ 8810</strain>
        <tissue evidence="1">Young leaf</tissue>
    </source>
</reference>
<evidence type="ECO:0000313" key="2">
    <source>
        <dbReference type="Proteomes" id="UP000828048"/>
    </source>
</evidence>
<gene>
    <name evidence="1" type="ORF">Vadar_021753</name>
</gene>
<comment type="caution">
    <text evidence="1">The sequence shown here is derived from an EMBL/GenBank/DDBJ whole genome shotgun (WGS) entry which is preliminary data.</text>
</comment>
<protein>
    <submittedName>
        <fullName evidence="1">Uncharacterized protein</fullName>
    </submittedName>
</protein>
<dbReference type="Proteomes" id="UP000828048">
    <property type="component" value="Chromosome 1"/>
</dbReference>
<dbReference type="EMBL" id="CM037151">
    <property type="protein sequence ID" value="KAH7843877.1"/>
    <property type="molecule type" value="Genomic_DNA"/>
</dbReference>
<accession>A0ACB7XSX1</accession>
<name>A0ACB7XSX1_9ERIC</name>
<organism evidence="1 2">
    <name type="scientific">Vaccinium darrowii</name>
    <dbReference type="NCBI Taxonomy" id="229202"/>
    <lineage>
        <taxon>Eukaryota</taxon>
        <taxon>Viridiplantae</taxon>
        <taxon>Streptophyta</taxon>
        <taxon>Embryophyta</taxon>
        <taxon>Tracheophyta</taxon>
        <taxon>Spermatophyta</taxon>
        <taxon>Magnoliopsida</taxon>
        <taxon>eudicotyledons</taxon>
        <taxon>Gunneridae</taxon>
        <taxon>Pentapetalae</taxon>
        <taxon>asterids</taxon>
        <taxon>Ericales</taxon>
        <taxon>Ericaceae</taxon>
        <taxon>Vaccinioideae</taxon>
        <taxon>Vaccinieae</taxon>
        <taxon>Vaccinium</taxon>
    </lineage>
</organism>
<keyword evidence="2" id="KW-1185">Reference proteome</keyword>
<evidence type="ECO:0000313" key="1">
    <source>
        <dbReference type="EMBL" id="KAH7843877.1"/>
    </source>
</evidence>